<keyword evidence="3" id="KW-0347">Helicase</keyword>
<evidence type="ECO:0000256" key="2">
    <source>
        <dbReference type="ARBA" id="ARBA00022801"/>
    </source>
</evidence>
<dbReference type="Pfam" id="PF00270">
    <property type="entry name" value="DEAD"/>
    <property type="match status" value="1"/>
</dbReference>
<reference evidence="6" key="1">
    <citation type="submission" date="2019-11" db="UniProtKB">
        <authorList>
            <consortium name="WormBaseParasite"/>
        </authorList>
    </citation>
    <scope>IDENTIFICATION</scope>
</reference>
<dbReference type="Gene3D" id="3.40.50.300">
    <property type="entry name" value="P-loop containing nucleotide triphosphate hydrolases"/>
    <property type="match status" value="1"/>
</dbReference>
<feature type="domain" description="Helicase ATP-binding" evidence="5">
    <location>
        <begin position="1"/>
        <end position="81"/>
    </location>
</feature>
<dbReference type="InterPro" id="IPR011545">
    <property type="entry name" value="DEAD/DEAH_box_helicase_dom"/>
</dbReference>
<dbReference type="InterPro" id="IPR050079">
    <property type="entry name" value="DEAD_box_RNA_helicase"/>
</dbReference>
<keyword evidence="2" id="KW-0378">Hydrolase</keyword>
<dbReference type="PANTHER" id="PTHR47959">
    <property type="entry name" value="ATP-DEPENDENT RNA HELICASE RHLE-RELATED"/>
    <property type="match status" value="1"/>
</dbReference>
<dbReference type="InterPro" id="IPR014001">
    <property type="entry name" value="Helicase_ATP-bd"/>
</dbReference>
<evidence type="ECO:0000313" key="6">
    <source>
        <dbReference type="WBParaSite" id="MCU_011171-RC"/>
    </source>
</evidence>
<protein>
    <submittedName>
        <fullName evidence="6">RNA helicase</fullName>
    </submittedName>
</protein>
<evidence type="ECO:0000256" key="3">
    <source>
        <dbReference type="ARBA" id="ARBA00022806"/>
    </source>
</evidence>
<dbReference type="GO" id="GO:0005829">
    <property type="term" value="C:cytosol"/>
    <property type="evidence" value="ECO:0007669"/>
    <property type="project" value="TreeGrafter"/>
</dbReference>
<dbReference type="PROSITE" id="PS51192">
    <property type="entry name" value="HELICASE_ATP_BIND_1"/>
    <property type="match status" value="1"/>
</dbReference>
<accession>A0A5K3FWB8</accession>
<keyword evidence="1" id="KW-0547">Nucleotide-binding</keyword>
<dbReference type="WBParaSite" id="MCU_011171-RC">
    <property type="protein sequence ID" value="MCU_011171-RC"/>
    <property type="gene ID" value="MCU_011171"/>
</dbReference>
<dbReference type="InterPro" id="IPR027417">
    <property type="entry name" value="P-loop_NTPase"/>
</dbReference>
<dbReference type="PANTHER" id="PTHR47959:SF1">
    <property type="entry name" value="ATP-DEPENDENT RNA HELICASE DBPA"/>
    <property type="match status" value="1"/>
</dbReference>
<dbReference type="AlphaFoldDB" id="A0A5K3FWB8"/>
<name>A0A5K3FWB8_MESCO</name>
<evidence type="ECO:0000259" key="5">
    <source>
        <dbReference type="PROSITE" id="PS51192"/>
    </source>
</evidence>
<proteinExistence type="predicted"/>
<sequence>MKGRDVVVQAQSGTGKTATFCIGTLQRMECSRKETQALFIAPTRELASQIHQVRLGGMCCFVGGCDCGQRTIDVVCRSKFI</sequence>
<dbReference type="GO" id="GO:0016787">
    <property type="term" value="F:hydrolase activity"/>
    <property type="evidence" value="ECO:0007669"/>
    <property type="project" value="UniProtKB-KW"/>
</dbReference>
<dbReference type="GO" id="GO:0003724">
    <property type="term" value="F:RNA helicase activity"/>
    <property type="evidence" value="ECO:0007669"/>
    <property type="project" value="TreeGrafter"/>
</dbReference>
<keyword evidence="4" id="KW-0067">ATP-binding</keyword>
<evidence type="ECO:0000256" key="4">
    <source>
        <dbReference type="ARBA" id="ARBA00022840"/>
    </source>
</evidence>
<organism evidence="6">
    <name type="scientific">Mesocestoides corti</name>
    <name type="common">Flatworm</name>
    <dbReference type="NCBI Taxonomy" id="53468"/>
    <lineage>
        <taxon>Eukaryota</taxon>
        <taxon>Metazoa</taxon>
        <taxon>Spiralia</taxon>
        <taxon>Lophotrochozoa</taxon>
        <taxon>Platyhelminthes</taxon>
        <taxon>Cestoda</taxon>
        <taxon>Eucestoda</taxon>
        <taxon>Cyclophyllidea</taxon>
        <taxon>Mesocestoididae</taxon>
        <taxon>Mesocestoides</taxon>
    </lineage>
</organism>
<evidence type="ECO:0000256" key="1">
    <source>
        <dbReference type="ARBA" id="ARBA00022741"/>
    </source>
</evidence>
<dbReference type="SUPFAM" id="SSF52540">
    <property type="entry name" value="P-loop containing nucleoside triphosphate hydrolases"/>
    <property type="match status" value="1"/>
</dbReference>
<dbReference type="GO" id="GO:0003676">
    <property type="term" value="F:nucleic acid binding"/>
    <property type="evidence" value="ECO:0007669"/>
    <property type="project" value="InterPro"/>
</dbReference>
<dbReference type="GO" id="GO:0005524">
    <property type="term" value="F:ATP binding"/>
    <property type="evidence" value="ECO:0007669"/>
    <property type="project" value="UniProtKB-KW"/>
</dbReference>